<comment type="caution">
    <text evidence="1">The sequence shown here is derived from an EMBL/GenBank/DDBJ whole genome shotgun (WGS) entry which is preliminary data.</text>
</comment>
<feature type="non-terminal residue" evidence="1">
    <location>
        <position position="193"/>
    </location>
</feature>
<organism evidence="1 2">
    <name type="scientific">Racocetra persica</name>
    <dbReference type="NCBI Taxonomy" id="160502"/>
    <lineage>
        <taxon>Eukaryota</taxon>
        <taxon>Fungi</taxon>
        <taxon>Fungi incertae sedis</taxon>
        <taxon>Mucoromycota</taxon>
        <taxon>Glomeromycotina</taxon>
        <taxon>Glomeromycetes</taxon>
        <taxon>Diversisporales</taxon>
        <taxon>Gigasporaceae</taxon>
        <taxon>Racocetra</taxon>
    </lineage>
</organism>
<accession>A0ACA9SPJ2</accession>
<name>A0ACA9SPJ2_9GLOM</name>
<reference evidence="1" key="1">
    <citation type="submission" date="2021-06" db="EMBL/GenBank/DDBJ databases">
        <authorList>
            <person name="Kallberg Y."/>
            <person name="Tangrot J."/>
            <person name="Rosling A."/>
        </authorList>
    </citation>
    <scope>NUCLEOTIDE SEQUENCE</scope>
    <source>
        <strain evidence="1">MA461A</strain>
    </source>
</reference>
<evidence type="ECO:0000313" key="1">
    <source>
        <dbReference type="EMBL" id="CAG8845633.1"/>
    </source>
</evidence>
<keyword evidence="2" id="KW-1185">Reference proteome</keyword>
<protein>
    <submittedName>
        <fullName evidence="1">266_t:CDS:1</fullName>
    </submittedName>
</protein>
<feature type="non-terminal residue" evidence="1">
    <location>
        <position position="1"/>
    </location>
</feature>
<gene>
    <name evidence="1" type="ORF">RPERSI_LOCUS33750</name>
</gene>
<proteinExistence type="predicted"/>
<sequence>CIFGINVVYYQLMVPQYYISDCVDSYVIDNRSMEFIPFYKKLEIGTTPDYPCSLIADEVKILCEAYIDYVDNVSNYYHGLLKAISDVGNNFMGMVLDLTPNPDTKDAKSGLDIDGILDIVEALLHIPEGPGQTAIEGFKSYRNDPSERSSLLLPLDYSTFASIFANFTDSITNPFIDALKKTDSMVDEKYSLL</sequence>
<dbReference type="Proteomes" id="UP000789920">
    <property type="component" value="Unassembled WGS sequence"/>
</dbReference>
<evidence type="ECO:0000313" key="2">
    <source>
        <dbReference type="Proteomes" id="UP000789920"/>
    </source>
</evidence>
<dbReference type="EMBL" id="CAJVQC010147670">
    <property type="protein sequence ID" value="CAG8845633.1"/>
    <property type="molecule type" value="Genomic_DNA"/>
</dbReference>